<keyword evidence="6" id="KW-0862">Zinc</keyword>
<proteinExistence type="inferred from homology"/>
<feature type="domain" description="C2H2-type" evidence="13">
    <location>
        <begin position="109"/>
        <end position="131"/>
    </location>
</feature>
<feature type="compositionally biased region" description="Polar residues" evidence="12">
    <location>
        <begin position="544"/>
        <end position="558"/>
    </location>
</feature>
<dbReference type="Pfam" id="PF00096">
    <property type="entry name" value="zf-C2H2"/>
    <property type="match status" value="4"/>
</dbReference>
<feature type="domain" description="C2H2-type" evidence="13">
    <location>
        <begin position="400"/>
        <end position="427"/>
    </location>
</feature>
<evidence type="ECO:0000313" key="14">
    <source>
        <dbReference type="EMBL" id="CAH1264855.1"/>
    </source>
</evidence>
<dbReference type="Gene3D" id="3.30.160.60">
    <property type="entry name" value="Classic Zinc Finger"/>
    <property type="match status" value="6"/>
</dbReference>
<feature type="compositionally biased region" description="Polar residues" evidence="12">
    <location>
        <begin position="83"/>
        <end position="100"/>
    </location>
</feature>
<dbReference type="FunFam" id="3.30.160.60:FF:004824">
    <property type="match status" value="1"/>
</dbReference>
<feature type="compositionally biased region" description="Low complexity" evidence="12">
    <location>
        <begin position="563"/>
        <end position="579"/>
    </location>
</feature>
<evidence type="ECO:0000256" key="12">
    <source>
        <dbReference type="SAM" id="MobiDB-lite"/>
    </source>
</evidence>
<feature type="compositionally biased region" description="Basic and acidic residues" evidence="12">
    <location>
        <begin position="642"/>
        <end position="651"/>
    </location>
</feature>
<keyword evidence="3" id="KW-0479">Metal-binding</keyword>
<feature type="region of interest" description="Disordered" evidence="12">
    <location>
        <begin position="1"/>
        <end position="22"/>
    </location>
</feature>
<dbReference type="EMBL" id="OV696690">
    <property type="protein sequence ID" value="CAH1264855.1"/>
    <property type="molecule type" value="Genomic_DNA"/>
</dbReference>
<dbReference type="GO" id="GO:0005634">
    <property type="term" value="C:nucleus"/>
    <property type="evidence" value="ECO:0007669"/>
    <property type="project" value="UniProtKB-SubCell"/>
</dbReference>
<feature type="compositionally biased region" description="Polar residues" evidence="12">
    <location>
        <begin position="478"/>
        <end position="490"/>
    </location>
</feature>
<organism evidence="14 15">
    <name type="scientific">Branchiostoma lanceolatum</name>
    <name type="common">Common lancelet</name>
    <name type="synonym">Amphioxus lanceolatum</name>
    <dbReference type="NCBI Taxonomy" id="7740"/>
    <lineage>
        <taxon>Eukaryota</taxon>
        <taxon>Metazoa</taxon>
        <taxon>Chordata</taxon>
        <taxon>Cephalochordata</taxon>
        <taxon>Leptocardii</taxon>
        <taxon>Amphioxiformes</taxon>
        <taxon>Branchiostomatidae</taxon>
        <taxon>Branchiostoma</taxon>
    </lineage>
</organism>
<feature type="compositionally biased region" description="Polar residues" evidence="12">
    <location>
        <begin position="581"/>
        <end position="603"/>
    </location>
</feature>
<dbReference type="PROSITE" id="PS50157">
    <property type="entry name" value="ZINC_FINGER_C2H2_2"/>
    <property type="match status" value="8"/>
</dbReference>
<keyword evidence="15" id="KW-1185">Reference proteome</keyword>
<evidence type="ECO:0000256" key="1">
    <source>
        <dbReference type="ARBA" id="ARBA00004123"/>
    </source>
</evidence>
<dbReference type="GO" id="GO:0045893">
    <property type="term" value="P:positive regulation of DNA-templated transcription"/>
    <property type="evidence" value="ECO:0007669"/>
    <property type="project" value="UniProtKB-ARBA"/>
</dbReference>
<evidence type="ECO:0000256" key="9">
    <source>
        <dbReference type="ARBA" id="ARBA00023163"/>
    </source>
</evidence>
<evidence type="ECO:0000256" key="3">
    <source>
        <dbReference type="ARBA" id="ARBA00022723"/>
    </source>
</evidence>
<keyword evidence="7" id="KW-0805">Transcription regulation</keyword>
<keyword evidence="5 11" id="KW-0863">Zinc-finger</keyword>
<evidence type="ECO:0000256" key="4">
    <source>
        <dbReference type="ARBA" id="ARBA00022737"/>
    </source>
</evidence>
<reference evidence="14" key="1">
    <citation type="submission" date="2022-01" db="EMBL/GenBank/DDBJ databases">
        <authorList>
            <person name="Braso-Vives M."/>
        </authorList>
    </citation>
    <scope>NUCLEOTIDE SEQUENCE</scope>
</reference>
<dbReference type="AlphaFoldDB" id="A0A8K0EQH2"/>
<feature type="region of interest" description="Disordered" evidence="12">
    <location>
        <begin position="465"/>
        <end position="651"/>
    </location>
</feature>
<name>A0A8K0EQH2_BRALA</name>
<feature type="region of interest" description="Disordered" evidence="12">
    <location>
        <begin position="215"/>
        <end position="243"/>
    </location>
</feature>
<comment type="subcellular location">
    <subcellularLocation>
        <location evidence="1">Nucleus</location>
    </subcellularLocation>
</comment>
<evidence type="ECO:0000256" key="6">
    <source>
        <dbReference type="ARBA" id="ARBA00022833"/>
    </source>
</evidence>
<feature type="domain" description="C2H2-type" evidence="13">
    <location>
        <begin position="428"/>
        <end position="452"/>
    </location>
</feature>
<dbReference type="Proteomes" id="UP000838412">
    <property type="component" value="Chromosome 5"/>
</dbReference>
<dbReference type="Pfam" id="PF13912">
    <property type="entry name" value="zf-C2H2_6"/>
    <property type="match status" value="1"/>
</dbReference>
<evidence type="ECO:0000256" key="8">
    <source>
        <dbReference type="ARBA" id="ARBA00023125"/>
    </source>
</evidence>
<evidence type="ECO:0000256" key="11">
    <source>
        <dbReference type="PROSITE-ProRule" id="PRU00042"/>
    </source>
</evidence>
<feature type="domain" description="C2H2-type" evidence="13">
    <location>
        <begin position="342"/>
        <end position="369"/>
    </location>
</feature>
<feature type="compositionally biased region" description="Polar residues" evidence="12">
    <location>
        <begin position="1"/>
        <end position="13"/>
    </location>
</feature>
<evidence type="ECO:0000256" key="5">
    <source>
        <dbReference type="ARBA" id="ARBA00022771"/>
    </source>
</evidence>
<feature type="domain" description="C2H2-type" evidence="13">
    <location>
        <begin position="370"/>
        <end position="399"/>
    </location>
</feature>
<keyword evidence="9" id="KW-0804">Transcription</keyword>
<dbReference type="PANTHER" id="PTHR24379:SF126">
    <property type="entry name" value="LD25880P"/>
    <property type="match status" value="1"/>
</dbReference>
<evidence type="ECO:0000256" key="7">
    <source>
        <dbReference type="ARBA" id="ARBA00023015"/>
    </source>
</evidence>
<feature type="compositionally biased region" description="Polar residues" evidence="12">
    <location>
        <begin position="215"/>
        <end position="231"/>
    </location>
</feature>
<protein>
    <submittedName>
        <fullName evidence="14">ZNF667 protein</fullName>
    </submittedName>
</protein>
<evidence type="ECO:0000259" key="13">
    <source>
        <dbReference type="PROSITE" id="PS50157"/>
    </source>
</evidence>
<dbReference type="GO" id="GO:0043565">
    <property type="term" value="F:sequence-specific DNA binding"/>
    <property type="evidence" value="ECO:0007669"/>
    <property type="project" value="UniProtKB-ARBA"/>
</dbReference>
<feature type="domain" description="C2H2-type" evidence="13">
    <location>
        <begin position="289"/>
        <end position="316"/>
    </location>
</feature>
<feature type="domain" description="C2H2-type" evidence="13">
    <location>
        <begin position="143"/>
        <end position="170"/>
    </location>
</feature>
<dbReference type="OrthoDB" id="8823111at2759"/>
<dbReference type="InterPro" id="IPR036236">
    <property type="entry name" value="Znf_C2H2_sf"/>
</dbReference>
<feature type="compositionally biased region" description="Low complexity" evidence="12">
    <location>
        <begin position="611"/>
        <end position="623"/>
    </location>
</feature>
<sequence length="651" mass="73006">MDQAGVRTSQTQESSRRGSHIDPLQFAVPLSVIQQPRRVGFGDTQKWTVVKQEDTAGCSLQENITPFLKEHSKQENTTKPQEKTTPPLQENIKPTPQQKPVLSPQDEKFGCETCGKVYKVKSLFQSHLDDHRKGFTQVDNMLYRCDTCNREFATQTSVLYHMRIHNRLKCLDCSFVCSKKKVLAKHICPSKKTKTEKGSKKRKIDTQIQNVIKQEYNAGSNQENIPQPQESTPRKESVISSQQSKATLLPRDEKFACKTCGKEFKVKSLYQSHIQDHEKGFTHSDTTTYRCDTCDREFATPTAVMYHLRIHKMLRCPECTFSCSKKKLLEKHVCKHKKVRTGHCQTCSATFPTRAQLNKHYAQHRDHLPVACPWEGCTLRFEHLSNLVQHQVVHTGESRYICEYCGQQFKHAQNLKVHIRIHTDEKPFKCDKCDYSGRQQHALDWHNRSHHGIPIPKRSKVNVELSNHGSQIHEGSKGNVNSSDQDSSIPEGSKDNVNSRDQDSSISEGSKDNVNSRDQDSSISEGSKDNVSSRDQDSLIPEGSKTNVNSSGQDSSIPEGSKDNVNSSSDQDSSIPDGSKVNVNSSDQDSSIPEGSKDNVNSSDQDRSKDNVNSSDQDSSISEGSKDNVNSSDQNCPIPEGSKAKGDTGAD</sequence>
<feature type="compositionally biased region" description="Basic and acidic residues" evidence="12">
    <location>
        <begin position="492"/>
        <end position="537"/>
    </location>
</feature>
<feature type="compositionally biased region" description="Basic and acidic residues" evidence="12">
    <location>
        <begin position="68"/>
        <end position="82"/>
    </location>
</feature>
<evidence type="ECO:0000256" key="2">
    <source>
        <dbReference type="ARBA" id="ARBA00006991"/>
    </source>
</evidence>
<evidence type="ECO:0000256" key="10">
    <source>
        <dbReference type="ARBA" id="ARBA00023242"/>
    </source>
</evidence>
<keyword evidence="8" id="KW-0238">DNA-binding</keyword>
<keyword evidence="10" id="KW-0539">Nucleus</keyword>
<dbReference type="GO" id="GO:0008270">
    <property type="term" value="F:zinc ion binding"/>
    <property type="evidence" value="ECO:0007669"/>
    <property type="project" value="UniProtKB-KW"/>
</dbReference>
<dbReference type="SMART" id="SM00355">
    <property type="entry name" value="ZnF_C2H2"/>
    <property type="match status" value="10"/>
</dbReference>
<dbReference type="FunFam" id="3.30.160.60:FF:001732">
    <property type="entry name" value="Zgc:162936"/>
    <property type="match status" value="1"/>
</dbReference>
<feature type="domain" description="C2H2-type" evidence="13">
    <location>
        <begin position="255"/>
        <end position="277"/>
    </location>
</feature>
<dbReference type="PANTHER" id="PTHR24379">
    <property type="entry name" value="KRAB AND ZINC FINGER DOMAIN-CONTAINING"/>
    <property type="match status" value="1"/>
</dbReference>
<dbReference type="PROSITE" id="PS00028">
    <property type="entry name" value="ZINC_FINGER_C2H2_1"/>
    <property type="match status" value="8"/>
</dbReference>
<dbReference type="GO" id="GO:0005694">
    <property type="term" value="C:chromosome"/>
    <property type="evidence" value="ECO:0007669"/>
    <property type="project" value="UniProtKB-ARBA"/>
</dbReference>
<gene>
    <name evidence="14" type="primary">ZNF667</name>
    <name evidence="14" type="ORF">BLAG_LOCUS19056</name>
</gene>
<dbReference type="SUPFAM" id="SSF57667">
    <property type="entry name" value="beta-beta-alpha zinc fingers"/>
    <property type="match status" value="5"/>
</dbReference>
<evidence type="ECO:0000313" key="15">
    <source>
        <dbReference type="Proteomes" id="UP000838412"/>
    </source>
</evidence>
<comment type="similarity">
    <text evidence="2">Belongs to the krueppel C2H2-type zinc-finger protein family.</text>
</comment>
<feature type="region of interest" description="Disordered" evidence="12">
    <location>
        <begin position="68"/>
        <end position="104"/>
    </location>
</feature>
<keyword evidence="4" id="KW-0677">Repeat</keyword>
<accession>A0A8K0EQH2</accession>
<dbReference type="FunFam" id="3.30.160.60:FF:001480">
    <property type="entry name" value="Si:cabz01071911.3"/>
    <property type="match status" value="1"/>
</dbReference>
<dbReference type="InterPro" id="IPR013087">
    <property type="entry name" value="Znf_C2H2_type"/>
</dbReference>